<evidence type="ECO:0000256" key="3">
    <source>
        <dbReference type="ARBA" id="ARBA00035643"/>
    </source>
</evidence>
<keyword evidence="5" id="KW-1185">Reference proteome</keyword>
<dbReference type="PANTHER" id="PTHR36852:SF1">
    <property type="entry name" value="PROTEIN GVPL 2"/>
    <property type="match status" value="1"/>
</dbReference>
<gene>
    <name evidence="4" type="ORF">VSH64_21740</name>
</gene>
<accession>A0ABZ1ILK4</accession>
<proteinExistence type="inferred from homology"/>
<reference evidence="4 5" key="1">
    <citation type="journal article" date="2015" name="Int. J. Syst. Evol. Microbiol.">
        <title>Amycolatopsis rhabdoformis sp. nov., an actinomycete isolated from a tropical forest soil.</title>
        <authorList>
            <person name="Souza W.R."/>
            <person name="Silva R.E."/>
            <person name="Goodfellow M."/>
            <person name="Busarakam K."/>
            <person name="Figueiro F.S."/>
            <person name="Ferreira D."/>
            <person name="Rodrigues-Filho E."/>
            <person name="Moraes L.A.B."/>
            <person name="Zucchi T.D."/>
        </authorList>
    </citation>
    <scope>NUCLEOTIDE SEQUENCE [LARGE SCALE GENOMIC DNA]</scope>
    <source>
        <strain evidence="4 5">NCIMB 14900</strain>
    </source>
</reference>
<comment type="similarity">
    <text evidence="3">Belongs to the gas vesicle GvpF/GvpL family.</text>
</comment>
<dbReference type="Pfam" id="PF06386">
    <property type="entry name" value="GvpL_GvpF"/>
    <property type="match status" value="1"/>
</dbReference>
<keyword evidence="1" id="KW-0304">Gas vesicle</keyword>
<name>A0ABZ1ILK4_9PSEU</name>
<comment type="subcellular location">
    <subcellularLocation>
        <location evidence="2">Gas vesicle</location>
    </subcellularLocation>
</comment>
<dbReference type="InterPro" id="IPR009430">
    <property type="entry name" value="GvpL/GvpF"/>
</dbReference>
<protein>
    <submittedName>
        <fullName evidence="4">GvpL/GvpF family gas vesicle protein</fullName>
    </submittedName>
</protein>
<dbReference type="PANTHER" id="PTHR36852">
    <property type="entry name" value="PROTEIN GVPL 2"/>
    <property type="match status" value="1"/>
</dbReference>
<dbReference type="EMBL" id="CP142149">
    <property type="protein sequence ID" value="WSE34668.1"/>
    <property type="molecule type" value="Genomic_DNA"/>
</dbReference>
<dbReference type="RefSeq" id="WP_326837476.1">
    <property type="nucleotide sequence ID" value="NZ_CP142149.1"/>
</dbReference>
<evidence type="ECO:0000313" key="5">
    <source>
        <dbReference type="Proteomes" id="UP001330812"/>
    </source>
</evidence>
<evidence type="ECO:0000256" key="1">
    <source>
        <dbReference type="ARBA" id="ARBA00022987"/>
    </source>
</evidence>
<dbReference type="Proteomes" id="UP001330812">
    <property type="component" value="Chromosome"/>
</dbReference>
<organism evidence="4 5">
    <name type="scientific">Amycolatopsis rhabdoformis</name>
    <dbReference type="NCBI Taxonomy" id="1448059"/>
    <lineage>
        <taxon>Bacteria</taxon>
        <taxon>Bacillati</taxon>
        <taxon>Actinomycetota</taxon>
        <taxon>Actinomycetes</taxon>
        <taxon>Pseudonocardiales</taxon>
        <taxon>Pseudonocardiaceae</taxon>
        <taxon>Amycolatopsis</taxon>
    </lineage>
</organism>
<evidence type="ECO:0000256" key="2">
    <source>
        <dbReference type="ARBA" id="ARBA00035108"/>
    </source>
</evidence>
<evidence type="ECO:0000313" key="4">
    <source>
        <dbReference type="EMBL" id="WSE34668.1"/>
    </source>
</evidence>
<sequence length="254" mass="26599">MSGTDGIWLYAVTRSAASLTGLPGVAASPPRVVEGGGLAAVVADVPLRSFGEDALRRNLEDLDWLAAVARAHDAVIATLAEQGPVVPIRLATVYHDDASVSAVLEARAGDFDRTLDHVAGRIEWGVKAFLEPAAEPARAAASPSGQGAGAAYLARRRTALASREDRQQRAAEQVGRLHAALAESAADACRHPPQSRELAGVDGPMVLNGAYLVEAEQADRFAETVAACGRDSDVLSVRLTGPWPPYSFSALEET</sequence>